<proteinExistence type="predicted"/>
<dbReference type="EMBL" id="JBHUFW010000024">
    <property type="protein sequence ID" value="MFD1864792.1"/>
    <property type="molecule type" value="Genomic_DNA"/>
</dbReference>
<dbReference type="RefSeq" id="WP_204893675.1">
    <property type="nucleotide sequence ID" value="NZ_JBHUFW010000024.1"/>
</dbReference>
<keyword evidence="3" id="KW-1185">Reference proteome</keyword>
<evidence type="ECO:0008006" key="4">
    <source>
        <dbReference type="Google" id="ProtNLM"/>
    </source>
</evidence>
<accession>A0ABW4QMC7</accession>
<evidence type="ECO:0000256" key="1">
    <source>
        <dbReference type="SAM" id="MobiDB-lite"/>
    </source>
</evidence>
<comment type="caution">
    <text evidence="2">The sequence shown here is derived from an EMBL/GenBank/DDBJ whole genome shotgun (WGS) entry which is preliminary data.</text>
</comment>
<organism evidence="2 3">
    <name type="scientific">Planococcus chinensis</name>
    <dbReference type="NCBI Taxonomy" id="272917"/>
    <lineage>
        <taxon>Bacteria</taxon>
        <taxon>Bacillati</taxon>
        <taxon>Bacillota</taxon>
        <taxon>Bacilli</taxon>
        <taxon>Bacillales</taxon>
        <taxon>Caryophanaceae</taxon>
        <taxon>Planococcus</taxon>
    </lineage>
</organism>
<protein>
    <recommendedName>
        <fullName evidence="4">DUF3006 domain-containing protein</fullName>
    </recommendedName>
</protein>
<dbReference type="Proteomes" id="UP001597273">
    <property type="component" value="Unassembled WGS sequence"/>
</dbReference>
<sequence>MMKPGLYKVETIDKRTALLTPLESHSDQFTFPVSDFSHNVSQGDVVEIWREGTKWRTKYREEETKSASSHTKDFIKRIMDQE</sequence>
<feature type="region of interest" description="Disordered" evidence="1">
    <location>
        <begin position="62"/>
        <end position="82"/>
    </location>
</feature>
<name>A0ABW4QMC7_9BACL</name>
<reference evidence="3" key="1">
    <citation type="journal article" date="2019" name="Int. J. Syst. Evol. Microbiol.">
        <title>The Global Catalogue of Microorganisms (GCM) 10K type strain sequencing project: providing services to taxonomists for standard genome sequencing and annotation.</title>
        <authorList>
            <consortium name="The Broad Institute Genomics Platform"/>
            <consortium name="The Broad Institute Genome Sequencing Center for Infectious Disease"/>
            <person name="Wu L."/>
            <person name="Ma J."/>
        </authorList>
    </citation>
    <scope>NUCLEOTIDE SEQUENCE [LARGE SCALE GENOMIC DNA]</scope>
    <source>
        <strain evidence="3">CGMCC 1.15475</strain>
    </source>
</reference>
<evidence type="ECO:0000313" key="3">
    <source>
        <dbReference type="Proteomes" id="UP001597273"/>
    </source>
</evidence>
<evidence type="ECO:0000313" key="2">
    <source>
        <dbReference type="EMBL" id="MFD1864792.1"/>
    </source>
</evidence>
<gene>
    <name evidence="2" type="ORF">ACFSDB_18005</name>
</gene>